<gene>
    <name evidence="2" type="ORF">RUM43_013230</name>
</gene>
<dbReference type="AlphaFoldDB" id="A0AAN8NRR0"/>
<feature type="signal peptide" evidence="1">
    <location>
        <begin position="1"/>
        <end position="22"/>
    </location>
</feature>
<keyword evidence="1" id="KW-0732">Signal</keyword>
<name>A0AAN8NRR0_POLSC</name>
<dbReference type="Proteomes" id="UP001372834">
    <property type="component" value="Unassembled WGS sequence"/>
</dbReference>
<feature type="chain" id="PRO_5042889735" evidence="1">
    <location>
        <begin position="23"/>
        <end position="186"/>
    </location>
</feature>
<evidence type="ECO:0000313" key="3">
    <source>
        <dbReference type="Proteomes" id="UP001372834"/>
    </source>
</evidence>
<proteinExistence type="predicted"/>
<sequence length="186" mass="21493">MPYLEMFIFVFTQLLCFDFCNSLRNDLSIFLGESEHHLRSEYNGTPLLTYENSKLIHRLSKIPFVSSFISEAWYKILEGTSIENVTVDEWKELKPIIPYLPSQFLLRINITCDEMLQLFGGIELRQEQLAMLAEVVLSVWGDDIVNSESHLMKLGNIFCGLPNTHLENIEPNIFRYEFCVCGENGA</sequence>
<comment type="caution">
    <text evidence="2">The sequence shown here is derived from an EMBL/GenBank/DDBJ whole genome shotgun (WGS) entry which is preliminary data.</text>
</comment>
<dbReference type="EMBL" id="JAWJWE010000041">
    <property type="protein sequence ID" value="KAK6618839.1"/>
    <property type="molecule type" value="Genomic_DNA"/>
</dbReference>
<accession>A0AAN8NRR0</accession>
<reference evidence="2 3" key="1">
    <citation type="submission" date="2023-10" db="EMBL/GenBank/DDBJ databases">
        <title>Genomes of two closely related lineages of the louse Polyplax serrata with different host specificities.</title>
        <authorList>
            <person name="Martinu J."/>
            <person name="Tarabai H."/>
            <person name="Stefka J."/>
            <person name="Hypsa V."/>
        </authorList>
    </citation>
    <scope>NUCLEOTIDE SEQUENCE [LARGE SCALE GENOMIC DNA]</scope>
    <source>
        <strain evidence="2">HR10_N</strain>
    </source>
</reference>
<evidence type="ECO:0000313" key="2">
    <source>
        <dbReference type="EMBL" id="KAK6618839.1"/>
    </source>
</evidence>
<organism evidence="2 3">
    <name type="scientific">Polyplax serrata</name>
    <name type="common">Common mouse louse</name>
    <dbReference type="NCBI Taxonomy" id="468196"/>
    <lineage>
        <taxon>Eukaryota</taxon>
        <taxon>Metazoa</taxon>
        <taxon>Ecdysozoa</taxon>
        <taxon>Arthropoda</taxon>
        <taxon>Hexapoda</taxon>
        <taxon>Insecta</taxon>
        <taxon>Pterygota</taxon>
        <taxon>Neoptera</taxon>
        <taxon>Paraneoptera</taxon>
        <taxon>Psocodea</taxon>
        <taxon>Troctomorpha</taxon>
        <taxon>Phthiraptera</taxon>
        <taxon>Anoplura</taxon>
        <taxon>Polyplacidae</taxon>
        <taxon>Polyplax</taxon>
    </lineage>
</organism>
<evidence type="ECO:0000256" key="1">
    <source>
        <dbReference type="SAM" id="SignalP"/>
    </source>
</evidence>
<protein>
    <submittedName>
        <fullName evidence="2">Uncharacterized protein</fullName>
    </submittedName>
</protein>